<evidence type="ECO:0000256" key="4">
    <source>
        <dbReference type="PROSITE-ProRule" id="PRU00473"/>
    </source>
</evidence>
<dbReference type="PROSITE" id="PS51257">
    <property type="entry name" value="PROKAR_LIPOPROTEIN"/>
    <property type="match status" value="1"/>
</dbReference>
<keyword evidence="2 4" id="KW-0472">Membrane</keyword>
<dbReference type="RefSeq" id="WP_212707573.1">
    <property type="nucleotide sequence ID" value="NZ_BAAAFW010000012.1"/>
</dbReference>
<dbReference type="Gene3D" id="3.30.1330.60">
    <property type="entry name" value="OmpA-like domain"/>
    <property type="match status" value="1"/>
</dbReference>
<dbReference type="PRINTS" id="PR01021">
    <property type="entry name" value="OMPADOMAIN"/>
</dbReference>
<proteinExistence type="predicted"/>
<accession>A0ABW1VN17</accession>
<feature type="chain" id="PRO_5046242869" evidence="6">
    <location>
        <begin position="23"/>
        <end position="513"/>
    </location>
</feature>
<evidence type="ECO:0000256" key="5">
    <source>
        <dbReference type="SAM" id="MobiDB-lite"/>
    </source>
</evidence>
<dbReference type="InterPro" id="IPR006664">
    <property type="entry name" value="OMP_bac"/>
</dbReference>
<evidence type="ECO:0000259" key="7">
    <source>
        <dbReference type="PROSITE" id="PS51123"/>
    </source>
</evidence>
<name>A0ABW1VN17_9GAMM</name>
<dbReference type="PROSITE" id="PS01068">
    <property type="entry name" value="OMPA_1"/>
    <property type="match status" value="1"/>
</dbReference>
<evidence type="ECO:0000313" key="9">
    <source>
        <dbReference type="Proteomes" id="UP001596215"/>
    </source>
</evidence>
<protein>
    <submittedName>
        <fullName evidence="8">OmpA family protein</fullName>
    </submittedName>
</protein>
<evidence type="ECO:0000256" key="3">
    <source>
        <dbReference type="ARBA" id="ARBA00023237"/>
    </source>
</evidence>
<reference evidence="9" key="1">
    <citation type="journal article" date="2019" name="Int. J. Syst. Evol. Microbiol.">
        <title>The Global Catalogue of Microorganisms (GCM) 10K type strain sequencing project: providing services to taxonomists for standard genome sequencing and annotation.</title>
        <authorList>
            <consortium name="The Broad Institute Genomics Platform"/>
            <consortium name="The Broad Institute Genome Sequencing Center for Infectious Disease"/>
            <person name="Wu L."/>
            <person name="Ma J."/>
        </authorList>
    </citation>
    <scope>NUCLEOTIDE SEQUENCE [LARGE SCALE GENOMIC DNA]</scope>
    <source>
        <strain evidence="9">CGMCC 4.1530</strain>
    </source>
</reference>
<dbReference type="EMBL" id="JBHSUC010000003">
    <property type="protein sequence ID" value="MFC6361172.1"/>
    <property type="molecule type" value="Genomic_DNA"/>
</dbReference>
<feature type="region of interest" description="Disordered" evidence="5">
    <location>
        <begin position="283"/>
        <end position="318"/>
    </location>
</feature>
<dbReference type="PROSITE" id="PS51123">
    <property type="entry name" value="OMPA_2"/>
    <property type="match status" value="1"/>
</dbReference>
<comment type="caution">
    <text evidence="8">The sequence shown here is derived from an EMBL/GenBank/DDBJ whole genome shotgun (WGS) entry which is preliminary data.</text>
</comment>
<dbReference type="PRINTS" id="PR01023">
    <property type="entry name" value="NAFLGMOTY"/>
</dbReference>
<evidence type="ECO:0000256" key="6">
    <source>
        <dbReference type="SAM" id="SignalP"/>
    </source>
</evidence>
<dbReference type="SUPFAM" id="SSF103088">
    <property type="entry name" value="OmpA-like"/>
    <property type="match status" value="1"/>
</dbReference>
<evidence type="ECO:0000256" key="2">
    <source>
        <dbReference type="ARBA" id="ARBA00023136"/>
    </source>
</evidence>
<keyword evidence="3" id="KW-0998">Cell outer membrane</keyword>
<gene>
    <name evidence="8" type="ORF">ACFP73_03535</name>
</gene>
<feature type="domain" description="OmpA-like" evidence="7">
    <location>
        <begin position="116"/>
        <end position="235"/>
    </location>
</feature>
<dbReference type="InterPro" id="IPR050330">
    <property type="entry name" value="Bact_OuterMem_StrucFunc"/>
</dbReference>
<dbReference type="InterPro" id="IPR036737">
    <property type="entry name" value="OmpA-like_sf"/>
</dbReference>
<dbReference type="InterPro" id="IPR006690">
    <property type="entry name" value="OMPA-like_CS"/>
</dbReference>
<evidence type="ECO:0000313" key="8">
    <source>
        <dbReference type="EMBL" id="MFC6361172.1"/>
    </source>
</evidence>
<dbReference type="Proteomes" id="UP001596215">
    <property type="component" value="Unassembled WGS sequence"/>
</dbReference>
<evidence type="ECO:0000256" key="1">
    <source>
        <dbReference type="ARBA" id="ARBA00004442"/>
    </source>
</evidence>
<keyword evidence="9" id="KW-1185">Reference proteome</keyword>
<dbReference type="InterPro" id="IPR006665">
    <property type="entry name" value="OmpA-like"/>
</dbReference>
<feature type="signal peptide" evidence="6">
    <location>
        <begin position="1"/>
        <end position="22"/>
    </location>
</feature>
<keyword evidence="6" id="KW-0732">Signal</keyword>
<comment type="subcellular location">
    <subcellularLocation>
        <location evidence="1">Cell outer membrane</location>
    </subcellularLocation>
</comment>
<organism evidence="8 9">
    <name type="scientific">Tatumella punctata</name>
    <dbReference type="NCBI Taxonomy" id="399969"/>
    <lineage>
        <taxon>Bacteria</taxon>
        <taxon>Pseudomonadati</taxon>
        <taxon>Pseudomonadota</taxon>
        <taxon>Gammaproteobacteria</taxon>
        <taxon>Enterobacterales</taxon>
        <taxon>Erwiniaceae</taxon>
        <taxon>Tatumella</taxon>
    </lineage>
</organism>
<sequence length="513" mass="54211">MKITEITVVVLSASLLSSCANTQDQLNETGAHYGTEILCGVGAIGGAIVGNLVGRKLGNAAAGTAIGAALGTGGGCYAGNIWQTRSKALLEAARKANIRMTTESALTRPSATDKQAGGIVAQVSDQGMFDTGSAQLTTTGHRQIESLARVYAEAQSTPRYYLVVGHTDSTGNPEVNKQLSEQRAKSVGSLLRGAGIPASHIYYQGAGASRPIGSNQTPEGRAKNRRVEISELSDEKALAMRVEQEQGNSRYLDYSSTVSVVRASSAGDEKKNLSRATTLVPSAADKAVPERHSQITENKKQTRTGNKNKTSVATTTAETTRHIPASEQIDFNGQPAASVTSVVTEVDASESSSWFPTARAADTAIMSCATDSLRISGQVKSLATGKDFTTHHSYDYLPGYGGLSWANVVNNNLVVISPVAILRDGAQPGQNPTISIVTHFTGTRKEPSAVIPAIAQTYQGKDDIIYRVYPRQTGSAVTCMDIVFSTRGAKATKGQLFYPKATTTYVADYIPTH</sequence>
<dbReference type="PANTHER" id="PTHR30329:SF21">
    <property type="entry name" value="LIPOPROTEIN YIAD-RELATED"/>
    <property type="match status" value="1"/>
</dbReference>
<dbReference type="PANTHER" id="PTHR30329">
    <property type="entry name" value="STATOR ELEMENT OF FLAGELLAR MOTOR COMPLEX"/>
    <property type="match status" value="1"/>
</dbReference>
<dbReference type="Pfam" id="PF00691">
    <property type="entry name" value="OmpA"/>
    <property type="match status" value="1"/>
</dbReference>
<feature type="compositionally biased region" description="Basic and acidic residues" evidence="5">
    <location>
        <begin position="287"/>
        <end position="300"/>
    </location>
</feature>
<dbReference type="CDD" id="cd07185">
    <property type="entry name" value="OmpA_C-like"/>
    <property type="match status" value="1"/>
</dbReference>